<evidence type="ECO:0000313" key="1">
    <source>
        <dbReference type="EnsemblPlants" id="AVESA.00010b.r2.6CG1131080.1.CDS"/>
    </source>
</evidence>
<dbReference type="Proteomes" id="UP001732700">
    <property type="component" value="Chromosome 6C"/>
</dbReference>
<keyword evidence="2" id="KW-1185">Reference proteome</keyword>
<accession>A0ACD5ZDN6</accession>
<sequence>MVPSLAAKDNAKLAWDAIKVMRVGVDRVREARRQKLRKKILRIAPPRYAQMACSIETLLDLKDLSIEELSGRLAASEGRGEPEQDTGGKLLTEEEWRARKGNRQHGEGSSGGGGKQQEKGKKPQGRDGGGKPPRRNDKCNYCRIEGHWKRECRKAKRDLGDHGKGEEAHVAQAEEAEGPAMLMAVIDTLQETVIVSPQVVFLNEEKVVPKDTTDDSWYADTGASSHMTGRKELFASLDETVRGTVRFGDGSVVDICGKGTVLFESLAGDQRVLTEVYFIPRLRTNIVSLRQLDENGCEIIIKRGMLSIFDPEGKLLVRVRRSANRLYKLVLQRAVPVCLLAKGADPAWLWHARFGHLHFRALRTLFRKQMTRGLPRIDHIGEYCDGCLLGKQHRVPFPQATSYRAKGALELVHTDLCGPISPPTPGGRNYFLLIVDDHSRYMWIEVLRTKREAFSFFKKVKAAAETRSGCKLLAFRSDRGGEFNSTEFVSYCTELGIKHFTTAPYTPQQNGVVECRNQTVVEMARCMLKSMDVPTDFWGEAVKAAVYVLNRSPTRSLDGVTPYELWHGKRPSVSHLRTFGCHAHVKKLGPGINKLADRSTPGVMMGYEEGAKAYRIYDPVAEKLMVSRDVVFEETLPWNWTPTTKESAPSGVFTVFYTTEPGVTVRDDGNAGLLHSTDRNTPDPASLGGPEPHTPGSATPQVAWATPPTHDDALDTNRGPHRYRRVQNVYDTTTEIPAPIDYDDADEEDEHAGLCFLAAEEPASVEEALADQAWGKAMQEEMSAIDENQTWALTDLPGGHRAIGLKWVFKVKRDPAGNIAKYKARLVAKGYAQRQGVDFEEVFAPVARLETVRLLLALAAQGGWQVHHMDVKSAFLNGDLVEEVYVHQPPGFIDGKQKNKVYRLRKALYGLRQAPRAWNAKLDTSLQELGFERCPLEHALYRRGDARSFLLVGVYVDDLVITGSNQTDIDQFKQEMQQLFKMSDLGLLSYYLGIEVEQKNGEIKLCQSSYAQKILRIAGMESCNACATPMECRLKLSKHDGAEAVDASHYRSVVGSLRYLVNTRPDIACAVGMVSRYMEAPSKKHWMAVKQILRYVQGTIGYGCCYKADAEGLVLTGYTDSDHAGDIDDRKSTTGVVFLLGRNIVTWSSRKQNIVATSSCEAEYVAAASGACQGVWLSRLLGEMLGKAPTRFTLLVDNQSAIALSKNPVHHDRTKHIDVKFHFTRECIEEGRADIKFVGTNDQLADLLTKALGRTKFVEMRQMLGVIEVKTVKRA</sequence>
<organism evidence="1 2">
    <name type="scientific">Avena sativa</name>
    <name type="common">Oat</name>
    <dbReference type="NCBI Taxonomy" id="4498"/>
    <lineage>
        <taxon>Eukaryota</taxon>
        <taxon>Viridiplantae</taxon>
        <taxon>Streptophyta</taxon>
        <taxon>Embryophyta</taxon>
        <taxon>Tracheophyta</taxon>
        <taxon>Spermatophyta</taxon>
        <taxon>Magnoliopsida</taxon>
        <taxon>Liliopsida</taxon>
        <taxon>Poales</taxon>
        <taxon>Poaceae</taxon>
        <taxon>BOP clade</taxon>
        <taxon>Pooideae</taxon>
        <taxon>Poodae</taxon>
        <taxon>Poeae</taxon>
        <taxon>Poeae Chloroplast Group 1 (Aveneae type)</taxon>
        <taxon>Aveninae</taxon>
        <taxon>Avena</taxon>
    </lineage>
</organism>
<protein>
    <submittedName>
        <fullName evidence="1">Uncharacterized protein</fullName>
    </submittedName>
</protein>
<dbReference type="EnsemblPlants" id="AVESA.00010b.r2.6CG1131080.1">
    <property type="protein sequence ID" value="AVESA.00010b.r2.6CG1131080.1.CDS"/>
    <property type="gene ID" value="AVESA.00010b.r2.6CG1131080"/>
</dbReference>
<proteinExistence type="predicted"/>
<evidence type="ECO:0000313" key="2">
    <source>
        <dbReference type="Proteomes" id="UP001732700"/>
    </source>
</evidence>
<reference evidence="1" key="2">
    <citation type="submission" date="2025-09" db="UniProtKB">
        <authorList>
            <consortium name="EnsemblPlants"/>
        </authorList>
    </citation>
    <scope>IDENTIFICATION</scope>
</reference>
<name>A0ACD5ZDN6_AVESA</name>
<reference evidence="1" key="1">
    <citation type="submission" date="2021-05" db="EMBL/GenBank/DDBJ databases">
        <authorList>
            <person name="Scholz U."/>
            <person name="Mascher M."/>
            <person name="Fiebig A."/>
        </authorList>
    </citation>
    <scope>NUCLEOTIDE SEQUENCE [LARGE SCALE GENOMIC DNA]</scope>
</reference>